<sequence length="248" mass="27647">MEWIEEIFAEGDSFVALLAPSEGAEIVTGLLFSLGAHISGKRGCVTLIEPQPPVKAPLLPSGWQPHVNNLRRVEFLYMSDRRELVTFVTTLHALGAVPDCIMVDGLNNYVSDNENCNVAAMLALLEDLSQWIRTKRKQENAIPVAPVVVSFMGPPEHLDQTASILTLYTDQVWRLLVDRDDPSWFNLKYSENGRLRVRVNDDGTTFDWSKWKNGTTTDGNESLESESVQEVTITVNKRGTIMEGGGEK</sequence>
<dbReference type="Proteomes" id="UP000046395">
    <property type="component" value="Unassembled WGS sequence"/>
</dbReference>
<organism evidence="1 2">
    <name type="scientific">Trichuris muris</name>
    <name type="common">Mouse whipworm</name>
    <dbReference type="NCBI Taxonomy" id="70415"/>
    <lineage>
        <taxon>Eukaryota</taxon>
        <taxon>Metazoa</taxon>
        <taxon>Ecdysozoa</taxon>
        <taxon>Nematoda</taxon>
        <taxon>Enoplea</taxon>
        <taxon>Dorylaimia</taxon>
        <taxon>Trichinellida</taxon>
        <taxon>Trichuridae</taxon>
        <taxon>Trichuris</taxon>
    </lineage>
</organism>
<dbReference type="GO" id="GO:0000724">
    <property type="term" value="P:double-strand break repair via homologous recombination"/>
    <property type="evidence" value="ECO:0007669"/>
    <property type="project" value="TreeGrafter"/>
</dbReference>
<name>A0A5S6QR46_TRIMR</name>
<dbReference type="PANTHER" id="PTHR28653:SF1">
    <property type="entry name" value="ATPASE SWSAP1"/>
    <property type="match status" value="1"/>
</dbReference>
<proteinExistence type="predicted"/>
<dbReference type="GO" id="GO:0003697">
    <property type="term" value="F:single-stranded DNA binding"/>
    <property type="evidence" value="ECO:0007669"/>
    <property type="project" value="TreeGrafter"/>
</dbReference>
<dbReference type="STRING" id="70415.A0A5S6QR46"/>
<dbReference type="AlphaFoldDB" id="A0A5S6QR46"/>
<evidence type="ECO:0000313" key="1">
    <source>
        <dbReference type="Proteomes" id="UP000046395"/>
    </source>
</evidence>
<reference evidence="2" key="1">
    <citation type="submission" date="2019-12" db="UniProtKB">
        <authorList>
            <consortium name="WormBaseParasite"/>
        </authorList>
    </citation>
    <scope>IDENTIFICATION</scope>
</reference>
<dbReference type="PANTHER" id="PTHR28653">
    <property type="match status" value="1"/>
</dbReference>
<keyword evidence="1" id="KW-1185">Reference proteome</keyword>
<dbReference type="WBParaSite" id="TMUE_2000009367.1">
    <property type="protein sequence ID" value="TMUE_2000009367.1"/>
    <property type="gene ID" value="WBGene00302704"/>
</dbReference>
<evidence type="ECO:0000313" key="2">
    <source>
        <dbReference type="WBParaSite" id="TMUE_2000009367.1"/>
    </source>
</evidence>
<protein>
    <submittedName>
        <fullName evidence="2">Elongator complex protein 5</fullName>
    </submittedName>
</protein>
<dbReference type="GO" id="GO:0097196">
    <property type="term" value="C:Shu complex"/>
    <property type="evidence" value="ECO:0007669"/>
    <property type="project" value="TreeGrafter"/>
</dbReference>
<accession>A0A5S6QR46</accession>